<feature type="binding site" evidence="6">
    <location>
        <position position="123"/>
    </location>
    <ligand>
        <name>substrate</name>
    </ligand>
</feature>
<comment type="subunit">
    <text evidence="6">Homodimer.</text>
</comment>
<dbReference type="GO" id="GO:0008615">
    <property type="term" value="P:pyridoxine biosynthetic process"/>
    <property type="evidence" value="ECO:0007669"/>
    <property type="project" value="UniProtKB-UniRule"/>
</dbReference>
<comment type="catalytic activity">
    <reaction evidence="6">
        <text>pyridoxamine 5'-phosphate + O2 + H2O = pyridoxal 5'-phosphate + H2O2 + NH4(+)</text>
        <dbReference type="Rhea" id="RHEA:15817"/>
        <dbReference type="ChEBI" id="CHEBI:15377"/>
        <dbReference type="ChEBI" id="CHEBI:15379"/>
        <dbReference type="ChEBI" id="CHEBI:16240"/>
        <dbReference type="ChEBI" id="CHEBI:28938"/>
        <dbReference type="ChEBI" id="CHEBI:58451"/>
        <dbReference type="ChEBI" id="CHEBI:597326"/>
        <dbReference type="EC" id="1.4.3.5"/>
    </reaction>
</comment>
<keyword evidence="4 6" id="KW-0560">Oxidoreductase</keyword>
<evidence type="ECO:0000313" key="11">
    <source>
        <dbReference type="Proteomes" id="UP000664122"/>
    </source>
</evidence>
<dbReference type="Proteomes" id="UP000664122">
    <property type="component" value="Unassembled WGS sequence"/>
</dbReference>
<feature type="binding site" evidence="6 7">
    <location>
        <begin position="132"/>
        <end position="133"/>
    </location>
    <ligand>
        <name>FMN</name>
        <dbReference type="ChEBI" id="CHEBI:58210"/>
    </ligand>
</feature>
<sequence length="206" mass="23165">MAEENLKLDETTVGSDPLALFASWLDEAFASEPNDANALSLATVDGSGLPDVRMVLLKDFDSRGFAFYTNFESAKGRQILASQKAAMCFHWKSRRRQVRLRGPVVVVADDEADAYYASRPRGSRIGAWASEQSRPLESRAVLEAAVARYTDQFGEGDIPRPTRWSGFRLQPLSIEFWQDGAYRLHDRIAFTRAVLDDVWSIARLYP</sequence>
<feature type="binding site" evidence="6">
    <location>
        <position position="119"/>
    </location>
    <ligand>
        <name>substrate</name>
    </ligand>
</feature>
<dbReference type="PANTHER" id="PTHR10851">
    <property type="entry name" value="PYRIDOXINE-5-PHOSPHATE OXIDASE"/>
    <property type="match status" value="1"/>
</dbReference>
<keyword evidence="2 6" id="KW-0285">Flavoprotein</keyword>
<feature type="domain" description="Pyridoxamine 5'-phosphate oxidase N-terminal" evidence="8">
    <location>
        <begin position="25"/>
        <end position="150"/>
    </location>
</feature>
<evidence type="ECO:0000313" key="10">
    <source>
        <dbReference type="EMBL" id="MBO0662854.1"/>
    </source>
</evidence>
<keyword evidence="11" id="KW-1185">Reference proteome</keyword>
<comment type="pathway">
    <text evidence="6">Cofactor metabolism; pyridoxal 5'-phosphate salvage; pyridoxal 5'-phosphate from pyridoxine 5'-phosphate: step 1/1.</text>
</comment>
<comment type="caution">
    <text evidence="10">The sequence shown here is derived from an EMBL/GenBank/DDBJ whole genome shotgun (WGS) entry which is preliminary data.</text>
</comment>
<comment type="pathway">
    <text evidence="6">Cofactor metabolism; pyridoxal 5'-phosphate salvage; pyridoxal 5'-phosphate from pyridoxamine 5'-phosphate: step 1/1.</text>
</comment>
<dbReference type="Pfam" id="PF10590">
    <property type="entry name" value="PNP_phzG_C"/>
    <property type="match status" value="1"/>
</dbReference>
<dbReference type="PANTHER" id="PTHR10851:SF0">
    <property type="entry name" value="PYRIDOXINE-5'-PHOSPHATE OXIDASE"/>
    <property type="match status" value="1"/>
</dbReference>
<feature type="binding site" evidence="6">
    <location>
        <position position="58"/>
    </location>
    <ligand>
        <name>substrate</name>
    </ligand>
</feature>
<comment type="cofactor">
    <cofactor evidence="6 7">
        <name>FMN</name>
        <dbReference type="ChEBI" id="CHEBI:58210"/>
    </cofactor>
    <text evidence="6 7">Binds 1 FMN per subunit.</text>
</comment>
<name>A0A939JVV1_9HYPH</name>
<dbReference type="InterPro" id="IPR012349">
    <property type="entry name" value="Split_barrel_FMN-bd"/>
</dbReference>
<comment type="similarity">
    <text evidence="1 6">Belongs to the pyridoxamine 5'-phosphate oxidase family.</text>
</comment>
<evidence type="ECO:0000256" key="7">
    <source>
        <dbReference type="PIRSR" id="PIRSR000190-2"/>
    </source>
</evidence>
<dbReference type="RefSeq" id="WP_207257647.1">
    <property type="nucleotide sequence ID" value="NZ_JAFMPP010000007.1"/>
</dbReference>
<dbReference type="Pfam" id="PF01243">
    <property type="entry name" value="PNPOx_N"/>
    <property type="match status" value="1"/>
</dbReference>
<evidence type="ECO:0000256" key="6">
    <source>
        <dbReference type="HAMAP-Rule" id="MF_01629"/>
    </source>
</evidence>
<evidence type="ECO:0000256" key="2">
    <source>
        <dbReference type="ARBA" id="ARBA00022630"/>
    </source>
</evidence>
<feature type="binding site" evidence="6">
    <location>
        <begin position="183"/>
        <end position="185"/>
    </location>
    <ligand>
        <name>substrate</name>
    </ligand>
</feature>
<comment type="function">
    <text evidence="6">Catalyzes the oxidation of either pyridoxine 5'-phosphate (PNP) or pyridoxamine 5'-phosphate (PMP) into pyridoxal 5'-phosphate (PLP).</text>
</comment>
<dbReference type="EC" id="1.4.3.5" evidence="6"/>
<dbReference type="GO" id="GO:0004733">
    <property type="term" value="F:pyridoxamine phosphate oxidase activity"/>
    <property type="evidence" value="ECO:0007669"/>
    <property type="project" value="UniProtKB-UniRule"/>
</dbReference>
<feature type="binding site" evidence="6 7">
    <location>
        <begin position="68"/>
        <end position="69"/>
    </location>
    <ligand>
        <name>FMN</name>
        <dbReference type="ChEBI" id="CHEBI:58210"/>
    </ligand>
</feature>
<gene>
    <name evidence="6 10" type="primary">pdxH</name>
    <name evidence="10" type="ORF">J1C48_09715</name>
</gene>
<comment type="catalytic activity">
    <reaction evidence="6">
        <text>pyridoxine 5'-phosphate + O2 = pyridoxal 5'-phosphate + H2O2</text>
        <dbReference type="Rhea" id="RHEA:15149"/>
        <dbReference type="ChEBI" id="CHEBI:15379"/>
        <dbReference type="ChEBI" id="CHEBI:16240"/>
        <dbReference type="ChEBI" id="CHEBI:58589"/>
        <dbReference type="ChEBI" id="CHEBI:597326"/>
        <dbReference type="EC" id="1.4.3.5"/>
    </reaction>
</comment>
<feature type="binding site" evidence="6">
    <location>
        <position position="115"/>
    </location>
    <ligand>
        <name>substrate</name>
    </ligand>
</feature>
<evidence type="ECO:0000256" key="4">
    <source>
        <dbReference type="ARBA" id="ARBA00023002"/>
    </source>
</evidence>
<protein>
    <recommendedName>
        <fullName evidence="6">Pyridoxine/pyridoxamine 5'-phosphate oxidase</fullName>
        <ecNumber evidence="6">1.4.3.5</ecNumber>
    </recommendedName>
    <alternativeName>
        <fullName evidence="6">PNP/PMP oxidase</fullName>
        <shortName evidence="6">PNPOx</shortName>
    </alternativeName>
    <alternativeName>
        <fullName evidence="6">Pyridoxal 5'-phosphate synthase</fullName>
    </alternativeName>
</protein>
<dbReference type="HAMAP" id="MF_01629">
    <property type="entry name" value="PdxH"/>
    <property type="match status" value="1"/>
</dbReference>
<dbReference type="NCBIfam" id="NF004231">
    <property type="entry name" value="PRK05679.1"/>
    <property type="match status" value="1"/>
</dbReference>
<feature type="binding site" evidence="6 7">
    <location>
        <position position="75"/>
    </location>
    <ligand>
        <name>FMN</name>
        <dbReference type="ChEBI" id="CHEBI:58210"/>
    </ligand>
</feature>
<dbReference type="NCBIfam" id="TIGR00558">
    <property type="entry name" value="pdxH"/>
    <property type="match status" value="1"/>
</dbReference>
<evidence type="ECO:0000256" key="1">
    <source>
        <dbReference type="ARBA" id="ARBA00007301"/>
    </source>
</evidence>
<keyword evidence="3 6" id="KW-0288">FMN</keyword>
<reference evidence="10" key="1">
    <citation type="submission" date="2021-03" db="EMBL/GenBank/DDBJ databases">
        <title>Whole genome sequence of Jiella sp. CQZ9-1.</title>
        <authorList>
            <person name="Tuo L."/>
        </authorList>
    </citation>
    <scope>NUCLEOTIDE SEQUENCE</scope>
    <source>
        <strain evidence="10">CQZ9-1</strain>
    </source>
</reference>
<comment type="caution">
    <text evidence="6">Lacks conserved residue(s) required for the propagation of feature annotation.</text>
</comment>
<dbReference type="InterPro" id="IPR011576">
    <property type="entry name" value="Pyridox_Oxase_N"/>
</dbReference>
<feature type="binding site" evidence="6 7">
    <location>
        <begin position="53"/>
        <end position="58"/>
    </location>
    <ligand>
        <name>FMN</name>
        <dbReference type="ChEBI" id="CHEBI:58210"/>
    </ligand>
</feature>
<proteinExistence type="inferred from homology"/>
<evidence type="ECO:0000256" key="5">
    <source>
        <dbReference type="ARBA" id="ARBA00023096"/>
    </source>
</evidence>
<dbReference type="InterPro" id="IPR019740">
    <property type="entry name" value="Pyridox_Oxase_CS"/>
</dbReference>
<dbReference type="EMBL" id="JAFMPP010000007">
    <property type="protein sequence ID" value="MBO0662854.1"/>
    <property type="molecule type" value="Genomic_DNA"/>
</dbReference>
<evidence type="ECO:0000259" key="9">
    <source>
        <dbReference type="Pfam" id="PF10590"/>
    </source>
</evidence>
<organism evidence="10 11">
    <name type="scientific">Jiella flava</name>
    <dbReference type="NCBI Taxonomy" id="2816857"/>
    <lineage>
        <taxon>Bacteria</taxon>
        <taxon>Pseudomonadati</taxon>
        <taxon>Pseudomonadota</taxon>
        <taxon>Alphaproteobacteria</taxon>
        <taxon>Hyphomicrobiales</taxon>
        <taxon>Aurantimonadaceae</taxon>
        <taxon>Jiella</taxon>
    </lineage>
</organism>
<feature type="binding site" evidence="6 7">
    <location>
        <position position="97"/>
    </location>
    <ligand>
        <name>FMN</name>
        <dbReference type="ChEBI" id="CHEBI:58210"/>
    </ligand>
</feature>
<dbReference type="PROSITE" id="PS01064">
    <property type="entry name" value="PYRIDOX_OXIDASE"/>
    <property type="match status" value="1"/>
</dbReference>
<dbReference type="GO" id="GO:0010181">
    <property type="term" value="F:FMN binding"/>
    <property type="evidence" value="ECO:0007669"/>
    <property type="project" value="UniProtKB-UniRule"/>
</dbReference>
<evidence type="ECO:0000259" key="8">
    <source>
        <dbReference type="Pfam" id="PF01243"/>
    </source>
</evidence>
<dbReference type="InterPro" id="IPR000659">
    <property type="entry name" value="Pyridox_Oxase"/>
</dbReference>
<dbReference type="PIRSF" id="PIRSF000190">
    <property type="entry name" value="Pyd_amn-ph_oxd"/>
    <property type="match status" value="1"/>
</dbReference>
<evidence type="ECO:0000256" key="3">
    <source>
        <dbReference type="ARBA" id="ARBA00022643"/>
    </source>
</evidence>
<feature type="domain" description="Pyridoxine 5'-phosphate oxidase dimerisation C-terminal" evidence="9">
    <location>
        <begin position="164"/>
        <end position="206"/>
    </location>
</feature>
<accession>A0A939JVV1</accession>
<dbReference type="AlphaFoldDB" id="A0A939JVV1"/>
<dbReference type="SUPFAM" id="SSF50475">
    <property type="entry name" value="FMN-binding split barrel"/>
    <property type="match status" value="1"/>
</dbReference>
<keyword evidence="5 6" id="KW-0664">Pyridoxine biosynthesis</keyword>
<feature type="binding site" evidence="6 7">
    <location>
        <position position="177"/>
    </location>
    <ligand>
        <name>FMN</name>
        <dbReference type="ChEBI" id="CHEBI:58210"/>
    </ligand>
</feature>
<feature type="binding site" evidence="6 7">
    <location>
        <position position="187"/>
    </location>
    <ligand>
        <name>FMN</name>
        <dbReference type="ChEBI" id="CHEBI:58210"/>
    </ligand>
</feature>
<dbReference type="InterPro" id="IPR019576">
    <property type="entry name" value="Pyridoxamine_oxidase_dimer_C"/>
</dbReference>
<dbReference type="Gene3D" id="2.30.110.10">
    <property type="entry name" value="Electron Transport, Fmn-binding Protein, Chain A"/>
    <property type="match status" value="1"/>
</dbReference>